<organism evidence="3 4">
    <name type="scientific">Phialocephala subalpina</name>
    <dbReference type="NCBI Taxonomy" id="576137"/>
    <lineage>
        <taxon>Eukaryota</taxon>
        <taxon>Fungi</taxon>
        <taxon>Dikarya</taxon>
        <taxon>Ascomycota</taxon>
        <taxon>Pezizomycotina</taxon>
        <taxon>Leotiomycetes</taxon>
        <taxon>Helotiales</taxon>
        <taxon>Mollisiaceae</taxon>
        <taxon>Phialocephala</taxon>
        <taxon>Phialocephala fortinii species complex</taxon>
    </lineage>
</organism>
<dbReference type="GO" id="GO:0006361">
    <property type="term" value="P:transcription initiation at RNA polymerase I promoter"/>
    <property type="evidence" value="ECO:0007669"/>
    <property type="project" value="TreeGrafter"/>
</dbReference>
<evidence type="ECO:0000256" key="1">
    <source>
        <dbReference type="SAM" id="MobiDB-lite"/>
    </source>
</evidence>
<dbReference type="InterPro" id="IPR039601">
    <property type="entry name" value="Rrn5"/>
</dbReference>
<dbReference type="PANTHER" id="PTHR28079">
    <property type="entry name" value="RNA POLYMERASE I-SPECIFIC TRANSCRIPTION INITIATION FACTOR RRN5"/>
    <property type="match status" value="1"/>
</dbReference>
<feature type="compositionally biased region" description="Basic residues" evidence="1">
    <location>
        <begin position="631"/>
        <end position="646"/>
    </location>
</feature>
<feature type="region of interest" description="Disordered" evidence="1">
    <location>
        <begin position="455"/>
        <end position="496"/>
    </location>
</feature>
<dbReference type="Proteomes" id="UP000184330">
    <property type="component" value="Unassembled WGS sequence"/>
</dbReference>
<accession>A0A1L7XB30</accession>
<gene>
    <name evidence="3" type="ORF">PAC_12135</name>
</gene>
<dbReference type="GO" id="GO:0042790">
    <property type="term" value="P:nucleolar large rRNA transcription by RNA polymerase I"/>
    <property type="evidence" value="ECO:0007669"/>
    <property type="project" value="InterPro"/>
</dbReference>
<feature type="compositionally biased region" description="Acidic residues" evidence="1">
    <location>
        <begin position="653"/>
        <end position="675"/>
    </location>
</feature>
<feature type="compositionally biased region" description="Basic residues" evidence="1">
    <location>
        <begin position="122"/>
        <end position="133"/>
    </location>
</feature>
<feature type="domain" description="SANT" evidence="2">
    <location>
        <begin position="178"/>
        <end position="230"/>
    </location>
</feature>
<evidence type="ECO:0000313" key="3">
    <source>
        <dbReference type="EMBL" id="CZR62238.1"/>
    </source>
</evidence>
<feature type="compositionally biased region" description="Basic and acidic residues" evidence="1">
    <location>
        <begin position="65"/>
        <end position="75"/>
    </location>
</feature>
<name>A0A1L7XB30_9HELO</name>
<dbReference type="STRING" id="576137.A0A1L7XB30"/>
<dbReference type="GO" id="GO:0000500">
    <property type="term" value="C:RNA polymerase I upstream activating factor complex"/>
    <property type="evidence" value="ECO:0007669"/>
    <property type="project" value="InterPro"/>
</dbReference>
<dbReference type="InterPro" id="IPR017884">
    <property type="entry name" value="SANT_dom"/>
</dbReference>
<dbReference type="EMBL" id="FJOG01000020">
    <property type="protein sequence ID" value="CZR62238.1"/>
    <property type="molecule type" value="Genomic_DNA"/>
</dbReference>
<evidence type="ECO:0000313" key="4">
    <source>
        <dbReference type="Proteomes" id="UP000184330"/>
    </source>
</evidence>
<proteinExistence type="predicted"/>
<dbReference type="Gene3D" id="1.10.10.60">
    <property type="entry name" value="Homeodomain-like"/>
    <property type="match status" value="1"/>
</dbReference>
<feature type="region of interest" description="Disordered" evidence="1">
    <location>
        <begin position="627"/>
        <end position="675"/>
    </location>
</feature>
<dbReference type="AlphaFoldDB" id="A0A1L7XB30"/>
<dbReference type="PROSITE" id="PS51293">
    <property type="entry name" value="SANT"/>
    <property type="match status" value="1"/>
</dbReference>
<dbReference type="InterPro" id="IPR001005">
    <property type="entry name" value="SANT/Myb"/>
</dbReference>
<feature type="region of interest" description="Disordered" evidence="1">
    <location>
        <begin position="508"/>
        <end position="537"/>
    </location>
</feature>
<dbReference type="GO" id="GO:0000182">
    <property type="term" value="F:rDNA binding"/>
    <property type="evidence" value="ECO:0007669"/>
    <property type="project" value="TreeGrafter"/>
</dbReference>
<evidence type="ECO:0000259" key="2">
    <source>
        <dbReference type="PROSITE" id="PS51293"/>
    </source>
</evidence>
<dbReference type="InterPro" id="IPR009057">
    <property type="entry name" value="Homeodomain-like_sf"/>
</dbReference>
<dbReference type="SUPFAM" id="SSF46689">
    <property type="entry name" value="Homeodomain-like"/>
    <property type="match status" value="1"/>
</dbReference>
<feature type="compositionally biased region" description="Polar residues" evidence="1">
    <location>
        <begin position="523"/>
        <end position="535"/>
    </location>
</feature>
<feature type="region of interest" description="Disordered" evidence="1">
    <location>
        <begin position="1"/>
        <end position="95"/>
    </location>
</feature>
<reference evidence="3 4" key="1">
    <citation type="submission" date="2016-03" db="EMBL/GenBank/DDBJ databases">
        <authorList>
            <person name="Ploux O."/>
        </authorList>
    </citation>
    <scope>NUCLEOTIDE SEQUENCE [LARGE SCALE GENOMIC DNA]</scope>
    <source>
        <strain evidence="3 4">UAMH 11012</strain>
    </source>
</reference>
<keyword evidence="4" id="KW-1185">Reference proteome</keyword>
<dbReference type="CDD" id="cd00167">
    <property type="entry name" value="SANT"/>
    <property type="match status" value="1"/>
</dbReference>
<dbReference type="PANTHER" id="PTHR28079:SF1">
    <property type="entry name" value="RNA POLYMERASE I-SPECIFIC TRANSCRIPTION INITIATION FACTOR RRN5"/>
    <property type="match status" value="1"/>
</dbReference>
<dbReference type="GO" id="GO:0001181">
    <property type="term" value="F:RNA polymerase I general transcription initiation factor activity"/>
    <property type="evidence" value="ECO:0007669"/>
    <property type="project" value="TreeGrafter"/>
</dbReference>
<protein>
    <recommendedName>
        <fullName evidence="2">SANT domain-containing protein</fullName>
    </recommendedName>
</protein>
<feature type="compositionally biased region" description="Acidic residues" evidence="1">
    <location>
        <begin position="76"/>
        <end position="86"/>
    </location>
</feature>
<feature type="region of interest" description="Disordered" evidence="1">
    <location>
        <begin position="110"/>
        <end position="138"/>
    </location>
</feature>
<sequence>MDLDEPEIFEGIRYPDEDSGSAYEESSDNENLSHDEHVQEQGTPTPKPKARGRSTSRKATPTIIGERHSSSRREGEDDSASDEDEQGSSPDTDNQIQEQIAAEAREWAANFQPPASEDIKTPPRRRSHKRRAQKPPSEIRFKRLKPYYDNDYRELLNAEIINAAYGELFDEQLEGSQIGSSTWTAEEKDLFFSSLARLGRDDVRGIAVQVGTKSEPEVQEYLKLLQASVTERKRKRHPKFMVADLPAAAEISEECCLVLERASDALAARQEMAEEKVEKSKWSDIWLVGEEVSLLIERRRREQGGEEALNEVLPAGNLFIFKNWLELSRRVFMNSGAPREEDNWEYLNEAGEKPAIRATAFEDFHSLAVNITKKLLSTTLFCTMSRIRAGDYHYVKVPEVTAYDVEAAVKILGFKSNSEQFWLDCAKRNNLEVVDDGEVAYEKQAVVLTHDDVERELRSSRQSRSRSLSRHEQARSSSQASSHHEPAHYSSPSEMDFEDYQNFETDSSVLDEEERNPSDDSPELTNPDSPTSKCPSANKLLQARKEAERAQAAYTETLDTQVSQKEEAQLWALIEQEPPFEIETKFEELERPSPIRPDIEDGRNWRDHVEYWSSWETMRTPVPKAAFERNRGRKSRRAKARAKRIGPQREDGVDGDAVQDEELESEVESELVLEA</sequence>
<dbReference type="OrthoDB" id="2240312at2759"/>